<dbReference type="EMBL" id="HF935409">
    <property type="protein sequence ID" value="CCX30007.1"/>
    <property type="molecule type" value="Genomic_DNA"/>
</dbReference>
<dbReference type="AlphaFoldDB" id="U4LEM7"/>
<gene>
    <name evidence="2" type="ORF">PCON_07935</name>
</gene>
<reference evidence="2 3" key="1">
    <citation type="journal article" date="2013" name="PLoS Genet.">
        <title>The genome and development-dependent transcriptomes of Pyronema confluens: a window into fungal evolution.</title>
        <authorList>
            <person name="Traeger S."/>
            <person name="Altegoer F."/>
            <person name="Freitag M."/>
            <person name="Gabaldon T."/>
            <person name="Kempken F."/>
            <person name="Kumar A."/>
            <person name="Marcet-Houben M."/>
            <person name="Poggeler S."/>
            <person name="Stajich J.E."/>
            <person name="Nowrousian M."/>
        </authorList>
    </citation>
    <scope>NUCLEOTIDE SEQUENCE [LARGE SCALE GENOMIC DNA]</scope>
    <source>
        <strain evidence="3">CBS 100304</strain>
        <tissue evidence="2">Vegetative mycelium</tissue>
    </source>
</reference>
<accession>U4LEM7</accession>
<protein>
    <submittedName>
        <fullName evidence="2">Uncharacterized protein</fullName>
    </submittedName>
</protein>
<dbReference type="Proteomes" id="UP000018144">
    <property type="component" value="Unassembled WGS sequence"/>
</dbReference>
<evidence type="ECO:0000313" key="3">
    <source>
        <dbReference type="Proteomes" id="UP000018144"/>
    </source>
</evidence>
<evidence type="ECO:0000313" key="2">
    <source>
        <dbReference type="EMBL" id="CCX30007.1"/>
    </source>
</evidence>
<evidence type="ECO:0000256" key="1">
    <source>
        <dbReference type="SAM" id="MobiDB-lite"/>
    </source>
</evidence>
<feature type="region of interest" description="Disordered" evidence="1">
    <location>
        <begin position="40"/>
        <end position="64"/>
    </location>
</feature>
<keyword evidence="3" id="KW-1185">Reference proteome</keyword>
<feature type="compositionally biased region" description="Low complexity" evidence="1">
    <location>
        <begin position="48"/>
        <end position="57"/>
    </location>
</feature>
<sequence length="86" mass="9139">MASTTAYAVERFLKDDEGDKWQQTLCSLCGASMPEIASEAADARDISDSISGSSSGGKPKCRTHHMVTRSMTAQTLQSAKSTGSKH</sequence>
<proteinExistence type="predicted"/>
<name>U4LEM7_PYROM</name>
<organism evidence="2 3">
    <name type="scientific">Pyronema omphalodes (strain CBS 100304)</name>
    <name type="common">Pyronema confluens</name>
    <dbReference type="NCBI Taxonomy" id="1076935"/>
    <lineage>
        <taxon>Eukaryota</taxon>
        <taxon>Fungi</taxon>
        <taxon>Dikarya</taxon>
        <taxon>Ascomycota</taxon>
        <taxon>Pezizomycotina</taxon>
        <taxon>Pezizomycetes</taxon>
        <taxon>Pezizales</taxon>
        <taxon>Pyronemataceae</taxon>
        <taxon>Pyronema</taxon>
    </lineage>
</organism>